<dbReference type="Proteomes" id="UP001549291">
    <property type="component" value="Unassembled WGS sequence"/>
</dbReference>
<reference evidence="2 3" key="1">
    <citation type="submission" date="2024-06" db="EMBL/GenBank/DDBJ databases">
        <title>Genomic Encyclopedia of Type Strains, Phase V (KMG-V): Genome sequencing to study the core and pangenomes of soil and plant-associated prokaryotes.</title>
        <authorList>
            <person name="Whitman W."/>
        </authorList>
    </citation>
    <scope>NUCLEOTIDE SEQUENCE [LARGE SCALE GENOMIC DNA]</scope>
    <source>
        <strain evidence="2 3">USDA 160</strain>
    </source>
</reference>
<name>A0ABV2RJ53_BRAJP</name>
<keyword evidence="3" id="KW-1185">Reference proteome</keyword>
<dbReference type="RefSeq" id="WP_354269963.1">
    <property type="nucleotide sequence ID" value="NZ_JBEPTQ010000001.1"/>
</dbReference>
<dbReference type="EMBL" id="JBEPTQ010000001">
    <property type="protein sequence ID" value="MET4716304.1"/>
    <property type="molecule type" value="Genomic_DNA"/>
</dbReference>
<dbReference type="GO" id="GO:0016787">
    <property type="term" value="F:hydrolase activity"/>
    <property type="evidence" value="ECO:0007669"/>
    <property type="project" value="UniProtKB-KW"/>
</dbReference>
<gene>
    <name evidence="2" type="ORF">ABIF63_000407</name>
</gene>
<dbReference type="InterPro" id="IPR036866">
    <property type="entry name" value="RibonucZ/Hydroxyglut_hydro"/>
</dbReference>
<dbReference type="Gene3D" id="3.60.15.10">
    <property type="entry name" value="Ribonuclease Z/Hydroxyacylglutathione hydrolase-like"/>
    <property type="match status" value="1"/>
</dbReference>
<comment type="caution">
    <text evidence="2">The sequence shown here is derived from an EMBL/GenBank/DDBJ whole genome shotgun (WGS) entry which is preliminary data.</text>
</comment>
<keyword evidence="2" id="KW-0378">Hydrolase</keyword>
<dbReference type="InterPro" id="IPR052159">
    <property type="entry name" value="Competence_DNA_uptake"/>
</dbReference>
<evidence type="ECO:0000313" key="2">
    <source>
        <dbReference type="EMBL" id="MET4716304.1"/>
    </source>
</evidence>
<evidence type="ECO:0000313" key="3">
    <source>
        <dbReference type="Proteomes" id="UP001549291"/>
    </source>
</evidence>
<organism evidence="2 3">
    <name type="scientific">Bradyrhizobium japonicum</name>
    <dbReference type="NCBI Taxonomy" id="375"/>
    <lineage>
        <taxon>Bacteria</taxon>
        <taxon>Pseudomonadati</taxon>
        <taxon>Pseudomonadota</taxon>
        <taxon>Alphaproteobacteria</taxon>
        <taxon>Hyphomicrobiales</taxon>
        <taxon>Nitrobacteraceae</taxon>
        <taxon>Bradyrhizobium</taxon>
    </lineage>
</organism>
<accession>A0ABV2RJ53</accession>
<sequence>MILDIFDVEHGACALITTTNHRHVMIDCGTNTTTGWKPGKYLRSIGISHLDQLIVSNYDEDHVAGIADLCDQVNVAVLSRNLSVNASTLRSLKTEDGMGPGIDRLASEIEKTYTGGAPSGAENDYGDVKFAKHRNAYGIPPYGFDDENNLSLVTFITCLSQKFIFPGDMEKPGWKALLLDAAFRAELADVSVFVASHHGRESGYCEDVLNLCPNIQAVVISDKKLGYQTQETVDRYRNYARGFMYNDARRHVLTTRSDGSMRFIIDSGSSQVFLSL</sequence>
<feature type="domain" description="Metallo-beta-lactamase" evidence="1">
    <location>
        <begin position="9"/>
        <end position="171"/>
    </location>
</feature>
<evidence type="ECO:0000259" key="1">
    <source>
        <dbReference type="Pfam" id="PF00753"/>
    </source>
</evidence>
<dbReference type="Pfam" id="PF00753">
    <property type="entry name" value="Lactamase_B"/>
    <property type="match status" value="1"/>
</dbReference>
<dbReference type="PANTHER" id="PTHR30619">
    <property type="entry name" value="DNA INTERNALIZATION/COMPETENCE PROTEIN COMEC/REC2"/>
    <property type="match status" value="1"/>
</dbReference>
<protein>
    <submittedName>
        <fullName evidence="2">Beta-lactamase superfamily II metal-dependent hydrolase</fullName>
    </submittedName>
</protein>
<proteinExistence type="predicted"/>
<dbReference type="PANTHER" id="PTHR30619:SF1">
    <property type="entry name" value="RECOMBINATION PROTEIN 2"/>
    <property type="match status" value="1"/>
</dbReference>
<dbReference type="SUPFAM" id="SSF56281">
    <property type="entry name" value="Metallo-hydrolase/oxidoreductase"/>
    <property type="match status" value="1"/>
</dbReference>
<dbReference type="InterPro" id="IPR001279">
    <property type="entry name" value="Metallo-B-lactamas"/>
</dbReference>